<accession>A0A6J4RS07</accession>
<sequence>GARLRARAAGLRLPGPDPRGAPSQLAHAIRLFALLPGGEPRPGGAARGAGLPRTVYVRAGARRRARVRLHHRHLRTAGAADPLRRVRSEV</sequence>
<evidence type="ECO:0000313" key="2">
    <source>
        <dbReference type="EMBL" id="CAA9479433.1"/>
    </source>
</evidence>
<gene>
    <name evidence="2" type="ORF">AVDCRST_MAG45-66</name>
</gene>
<name>A0A6J4RS07_9ACTN</name>
<dbReference type="EMBL" id="CADCVU010000006">
    <property type="protein sequence ID" value="CAA9479433.1"/>
    <property type="molecule type" value="Genomic_DNA"/>
</dbReference>
<feature type="region of interest" description="Disordered" evidence="1">
    <location>
        <begin position="1"/>
        <end position="20"/>
    </location>
</feature>
<dbReference type="AlphaFoldDB" id="A0A6J4RS07"/>
<protein>
    <submittedName>
        <fullName evidence="2">Putative cytochrome P450 hydroxylase</fullName>
    </submittedName>
</protein>
<feature type="non-terminal residue" evidence="2">
    <location>
        <position position="90"/>
    </location>
</feature>
<feature type="non-terminal residue" evidence="2">
    <location>
        <position position="1"/>
    </location>
</feature>
<organism evidence="2">
    <name type="scientific">uncultured Solirubrobacterales bacterium</name>
    <dbReference type="NCBI Taxonomy" id="768556"/>
    <lineage>
        <taxon>Bacteria</taxon>
        <taxon>Bacillati</taxon>
        <taxon>Actinomycetota</taxon>
        <taxon>Thermoleophilia</taxon>
        <taxon>Solirubrobacterales</taxon>
        <taxon>environmental samples</taxon>
    </lineage>
</organism>
<evidence type="ECO:0000256" key="1">
    <source>
        <dbReference type="SAM" id="MobiDB-lite"/>
    </source>
</evidence>
<proteinExistence type="predicted"/>
<reference evidence="2" key="1">
    <citation type="submission" date="2020-02" db="EMBL/GenBank/DDBJ databases">
        <authorList>
            <person name="Meier V. D."/>
        </authorList>
    </citation>
    <scope>NUCLEOTIDE SEQUENCE</scope>
    <source>
        <strain evidence="2">AVDCRST_MAG45</strain>
    </source>
</reference>